<accession>K1S5M8</accession>
<organism evidence="3">
    <name type="scientific">human gut metagenome</name>
    <dbReference type="NCBI Taxonomy" id="408170"/>
    <lineage>
        <taxon>unclassified sequences</taxon>
        <taxon>metagenomes</taxon>
        <taxon>organismal metagenomes</taxon>
    </lineage>
</organism>
<feature type="non-terminal residue" evidence="3">
    <location>
        <position position="1"/>
    </location>
</feature>
<dbReference type="Gene3D" id="3.30.10.20">
    <property type="match status" value="1"/>
</dbReference>
<dbReference type="PROSITE" id="PS51178">
    <property type="entry name" value="PASTA"/>
    <property type="match status" value="1"/>
</dbReference>
<protein>
    <submittedName>
        <fullName evidence="3">Protein containing PASTA domain protein</fullName>
    </submittedName>
</protein>
<gene>
    <name evidence="3" type="ORF">OBE_12929</name>
</gene>
<sequence>NLSGSSTGTVKIYINSDLYATYTDVLLNGGTKTYEISGKGANNKYTIFINDQNVQEGKIDFTQTPAKVSDVKNGSYDDKVALPNVVGKDVSEAKKTLETSGFTNVKVVDENGNSASSGKVESMTPSGGGKVSPSTEIKLVVKSATPDNG</sequence>
<evidence type="ECO:0000259" key="2">
    <source>
        <dbReference type="PROSITE" id="PS51178"/>
    </source>
</evidence>
<reference evidence="3" key="1">
    <citation type="journal article" date="2013" name="Environ. Microbiol.">
        <title>Microbiota from the distal guts of lean and obese adolescents exhibit partial functional redundancy besides clear differences in community structure.</title>
        <authorList>
            <person name="Ferrer M."/>
            <person name="Ruiz A."/>
            <person name="Lanza F."/>
            <person name="Haange S.B."/>
            <person name="Oberbach A."/>
            <person name="Till H."/>
            <person name="Bargiela R."/>
            <person name="Campoy C."/>
            <person name="Segura M.T."/>
            <person name="Richter M."/>
            <person name="von Bergen M."/>
            <person name="Seifert J."/>
            <person name="Suarez A."/>
        </authorList>
    </citation>
    <scope>NUCLEOTIDE SEQUENCE</scope>
</reference>
<dbReference type="InterPro" id="IPR005543">
    <property type="entry name" value="PASTA_dom"/>
</dbReference>
<proteinExistence type="predicted"/>
<dbReference type="CDD" id="cd06577">
    <property type="entry name" value="PASTA_pknB"/>
    <property type="match status" value="1"/>
</dbReference>
<feature type="domain" description="PASTA" evidence="2">
    <location>
        <begin position="76"/>
        <end position="143"/>
    </location>
</feature>
<dbReference type="SMART" id="SM00740">
    <property type="entry name" value="PASTA"/>
    <property type="match status" value="1"/>
</dbReference>
<evidence type="ECO:0000313" key="3">
    <source>
        <dbReference type="EMBL" id="EKC52763.1"/>
    </source>
</evidence>
<comment type="caution">
    <text evidence="3">The sequence shown here is derived from an EMBL/GenBank/DDBJ whole genome shotgun (WGS) entry which is preliminary data.</text>
</comment>
<name>K1S5M8_9ZZZZ</name>
<dbReference type="EMBL" id="AJWZ01008925">
    <property type="protein sequence ID" value="EKC52763.1"/>
    <property type="molecule type" value="Genomic_DNA"/>
</dbReference>
<feature type="region of interest" description="Disordered" evidence="1">
    <location>
        <begin position="108"/>
        <end position="149"/>
    </location>
</feature>
<dbReference type="Pfam" id="PF03793">
    <property type="entry name" value="PASTA"/>
    <property type="match status" value="1"/>
</dbReference>
<evidence type="ECO:0000256" key="1">
    <source>
        <dbReference type="SAM" id="MobiDB-lite"/>
    </source>
</evidence>
<feature type="compositionally biased region" description="Polar residues" evidence="1">
    <location>
        <begin position="111"/>
        <end position="125"/>
    </location>
</feature>
<dbReference type="AlphaFoldDB" id="K1S5M8"/>